<dbReference type="Proteomes" id="UP001054252">
    <property type="component" value="Unassembled WGS sequence"/>
</dbReference>
<dbReference type="AlphaFoldDB" id="A0AAV5J810"/>
<dbReference type="EMBL" id="BPVZ01000026">
    <property type="protein sequence ID" value="GKV07110.1"/>
    <property type="molecule type" value="Genomic_DNA"/>
</dbReference>
<gene>
    <name evidence="1" type="ORF">SLEP1_g18912</name>
</gene>
<comment type="caution">
    <text evidence="1">The sequence shown here is derived from an EMBL/GenBank/DDBJ whole genome shotgun (WGS) entry which is preliminary data.</text>
</comment>
<evidence type="ECO:0000313" key="1">
    <source>
        <dbReference type="EMBL" id="GKV07110.1"/>
    </source>
</evidence>
<protein>
    <submittedName>
        <fullName evidence="1">Uncharacterized protein</fullName>
    </submittedName>
</protein>
<proteinExistence type="predicted"/>
<keyword evidence="2" id="KW-1185">Reference proteome</keyword>
<reference evidence="1 2" key="1">
    <citation type="journal article" date="2021" name="Commun. Biol.">
        <title>The genome of Shorea leprosula (Dipterocarpaceae) highlights the ecological relevance of drought in aseasonal tropical rainforests.</title>
        <authorList>
            <person name="Ng K.K.S."/>
            <person name="Kobayashi M.J."/>
            <person name="Fawcett J.A."/>
            <person name="Hatakeyama M."/>
            <person name="Paape T."/>
            <person name="Ng C.H."/>
            <person name="Ang C.C."/>
            <person name="Tnah L.H."/>
            <person name="Lee C.T."/>
            <person name="Nishiyama T."/>
            <person name="Sese J."/>
            <person name="O'Brien M.J."/>
            <person name="Copetti D."/>
            <person name="Mohd Noor M.I."/>
            <person name="Ong R.C."/>
            <person name="Putra M."/>
            <person name="Sireger I.Z."/>
            <person name="Indrioko S."/>
            <person name="Kosugi Y."/>
            <person name="Izuno A."/>
            <person name="Isagi Y."/>
            <person name="Lee S.L."/>
            <person name="Shimizu K.K."/>
        </authorList>
    </citation>
    <scope>NUCLEOTIDE SEQUENCE [LARGE SCALE GENOMIC DNA]</scope>
    <source>
        <strain evidence="1">214</strain>
    </source>
</reference>
<accession>A0AAV5J810</accession>
<name>A0AAV5J810_9ROSI</name>
<organism evidence="1 2">
    <name type="scientific">Rubroshorea leprosula</name>
    <dbReference type="NCBI Taxonomy" id="152421"/>
    <lineage>
        <taxon>Eukaryota</taxon>
        <taxon>Viridiplantae</taxon>
        <taxon>Streptophyta</taxon>
        <taxon>Embryophyta</taxon>
        <taxon>Tracheophyta</taxon>
        <taxon>Spermatophyta</taxon>
        <taxon>Magnoliopsida</taxon>
        <taxon>eudicotyledons</taxon>
        <taxon>Gunneridae</taxon>
        <taxon>Pentapetalae</taxon>
        <taxon>rosids</taxon>
        <taxon>malvids</taxon>
        <taxon>Malvales</taxon>
        <taxon>Dipterocarpaceae</taxon>
        <taxon>Rubroshorea</taxon>
    </lineage>
</organism>
<evidence type="ECO:0000313" key="2">
    <source>
        <dbReference type="Proteomes" id="UP001054252"/>
    </source>
</evidence>
<sequence>MGGREKRYPAICRQFSGLLPRRFSSDLFVDLLAAREAEAGFSVIFEEGFFDGIFGACQR</sequence>